<evidence type="ECO:0000256" key="1">
    <source>
        <dbReference type="ARBA" id="ARBA00022801"/>
    </source>
</evidence>
<gene>
    <name evidence="4" type="ORF">LTR05_005706</name>
</gene>
<protein>
    <recommendedName>
        <fullName evidence="6">PNPLA domain-containing protein</fullName>
    </recommendedName>
</protein>
<comment type="caution">
    <text evidence="4">The sequence shown here is derived from an EMBL/GenBank/DDBJ whole genome shotgun (WGS) entry which is preliminary data.</text>
</comment>
<feature type="region of interest" description="Disordered" evidence="3">
    <location>
        <begin position="290"/>
        <end position="309"/>
    </location>
</feature>
<dbReference type="AlphaFoldDB" id="A0AAN7YG86"/>
<accession>A0AAN7YG86</accession>
<keyword evidence="2" id="KW-0442">Lipid degradation</keyword>
<proteinExistence type="predicted"/>
<dbReference type="SUPFAM" id="SSF52151">
    <property type="entry name" value="FabD/lysophospholipase-like"/>
    <property type="match status" value="1"/>
</dbReference>
<dbReference type="Proteomes" id="UP001309876">
    <property type="component" value="Unassembled WGS sequence"/>
</dbReference>
<keyword evidence="1" id="KW-0378">Hydrolase</keyword>
<dbReference type="EMBL" id="JAVRRJ010000005">
    <property type="protein sequence ID" value="KAK5084628.1"/>
    <property type="molecule type" value="Genomic_DNA"/>
</dbReference>
<dbReference type="Gene3D" id="3.40.1090.10">
    <property type="entry name" value="Cytosolic phospholipase A2 catalytic domain"/>
    <property type="match status" value="1"/>
</dbReference>
<evidence type="ECO:0008006" key="6">
    <source>
        <dbReference type="Google" id="ProtNLM"/>
    </source>
</evidence>
<dbReference type="PANTHER" id="PTHR24185:SF1">
    <property type="entry name" value="CALCIUM-INDEPENDENT PHOSPHOLIPASE A2-GAMMA"/>
    <property type="match status" value="1"/>
</dbReference>
<keyword evidence="5" id="KW-1185">Reference proteome</keyword>
<dbReference type="PANTHER" id="PTHR24185">
    <property type="entry name" value="CALCIUM-INDEPENDENT PHOSPHOLIPASE A2-GAMMA"/>
    <property type="match status" value="1"/>
</dbReference>
<reference evidence="4 5" key="1">
    <citation type="submission" date="2023-08" db="EMBL/GenBank/DDBJ databases">
        <title>Black Yeasts Isolated from many extreme environments.</title>
        <authorList>
            <person name="Coleine C."/>
            <person name="Stajich J.E."/>
            <person name="Selbmann L."/>
        </authorList>
    </citation>
    <scope>NUCLEOTIDE SEQUENCE [LARGE SCALE GENOMIC DNA]</scope>
    <source>
        <strain evidence="4 5">CCFEE 5910</strain>
    </source>
</reference>
<dbReference type="InterPro" id="IPR016035">
    <property type="entry name" value="Acyl_Trfase/lysoPLipase"/>
</dbReference>
<dbReference type="GO" id="GO:0047499">
    <property type="term" value="F:calcium-independent phospholipase A2 activity"/>
    <property type="evidence" value="ECO:0007669"/>
    <property type="project" value="TreeGrafter"/>
</dbReference>
<evidence type="ECO:0000256" key="3">
    <source>
        <dbReference type="SAM" id="MobiDB-lite"/>
    </source>
</evidence>
<evidence type="ECO:0000256" key="2">
    <source>
        <dbReference type="ARBA" id="ARBA00022963"/>
    </source>
</evidence>
<organism evidence="4 5">
    <name type="scientific">Lithohypha guttulata</name>
    <dbReference type="NCBI Taxonomy" id="1690604"/>
    <lineage>
        <taxon>Eukaryota</taxon>
        <taxon>Fungi</taxon>
        <taxon>Dikarya</taxon>
        <taxon>Ascomycota</taxon>
        <taxon>Pezizomycotina</taxon>
        <taxon>Eurotiomycetes</taxon>
        <taxon>Chaetothyriomycetidae</taxon>
        <taxon>Chaetothyriales</taxon>
        <taxon>Trichomeriaceae</taxon>
        <taxon>Lithohypha</taxon>
    </lineage>
</organism>
<evidence type="ECO:0000313" key="4">
    <source>
        <dbReference type="EMBL" id="KAK5084628.1"/>
    </source>
</evidence>
<sequence length="457" mass="50849">MKLRANGPRILTIDNGGLQALSILRVLSDVCQALSTADGLPTSTDPHEIFDIIAGVGTGGWLAILLGRYKLSIQQCMGIYISLANAIDPTRKSPSVRDRGLPAAIDQAKLVEKVDKIIAEYEMGDTLLEDMSNIDLQTDQHVCHAFAVGVVKRDKHEQGHKYHLFRAYRPVEGSNQAGPDPTKCKVSAACAATTAAKDFCREYALNGTTYWDDSFPNTHNVSGLALDESSTIFGEHVAPQFVLSISPGIPTDKDIDTLRGIAHKNASTTFKVRHGLMSLPGLRRVYSGNGTIKSPDHRPASEMRSQSAPTFSRFGVSVKRSNTGSSIESFEQERVHQKTIKHRLTDQFRDDTIYHRLELLADKSNERPYLDDIAAPERANKLADSFLKLPQTSHEIDRLISRCRIQVPDHENITENPERSPSPEQIEEVQEIARDRSLDRRNHNTSIVRERELALAW</sequence>
<keyword evidence="2" id="KW-0443">Lipid metabolism</keyword>
<dbReference type="GO" id="GO:0016042">
    <property type="term" value="P:lipid catabolic process"/>
    <property type="evidence" value="ECO:0007669"/>
    <property type="project" value="UniProtKB-KW"/>
</dbReference>
<name>A0AAN7YG86_9EURO</name>
<evidence type="ECO:0000313" key="5">
    <source>
        <dbReference type="Proteomes" id="UP001309876"/>
    </source>
</evidence>
<dbReference type="GO" id="GO:0016020">
    <property type="term" value="C:membrane"/>
    <property type="evidence" value="ECO:0007669"/>
    <property type="project" value="TreeGrafter"/>
</dbReference>
<dbReference type="GO" id="GO:0019369">
    <property type="term" value="P:arachidonate metabolic process"/>
    <property type="evidence" value="ECO:0007669"/>
    <property type="project" value="TreeGrafter"/>
</dbReference>